<gene>
    <name evidence="1" type="ORF">A2Y62_09855</name>
</gene>
<dbReference type="EMBL" id="MFGW01000232">
    <property type="protein sequence ID" value="OGF58792.1"/>
    <property type="molecule type" value="Genomic_DNA"/>
</dbReference>
<dbReference type="Proteomes" id="UP000178943">
    <property type="component" value="Unassembled WGS sequence"/>
</dbReference>
<evidence type="ECO:0000313" key="2">
    <source>
        <dbReference type="Proteomes" id="UP000178943"/>
    </source>
</evidence>
<sequence length="92" mass="10663">MRWKIYRLTNHTLREIYMGIAKDVELRKFQHSGLLSGGASTIAHWNWKRDDIRWYSYPGSYNLASKASQEAHNLEKYGNIPSGYSVFLTPGL</sequence>
<proteinExistence type="predicted"/>
<protein>
    <recommendedName>
        <fullName evidence="3">GIY-YIG domain-containing protein</fullName>
    </recommendedName>
</protein>
<name>A0A1F5V5U9_9BACT</name>
<evidence type="ECO:0008006" key="3">
    <source>
        <dbReference type="Google" id="ProtNLM"/>
    </source>
</evidence>
<dbReference type="AlphaFoldDB" id="A0A1F5V5U9"/>
<evidence type="ECO:0000313" key="1">
    <source>
        <dbReference type="EMBL" id="OGF58792.1"/>
    </source>
</evidence>
<accession>A0A1F5V5U9</accession>
<reference evidence="1 2" key="1">
    <citation type="journal article" date="2016" name="Nat. Commun.">
        <title>Thousands of microbial genomes shed light on interconnected biogeochemical processes in an aquifer system.</title>
        <authorList>
            <person name="Anantharaman K."/>
            <person name="Brown C.T."/>
            <person name="Hug L.A."/>
            <person name="Sharon I."/>
            <person name="Castelle C.J."/>
            <person name="Probst A.J."/>
            <person name="Thomas B.C."/>
            <person name="Singh A."/>
            <person name="Wilkins M.J."/>
            <person name="Karaoz U."/>
            <person name="Brodie E.L."/>
            <person name="Williams K.H."/>
            <person name="Hubbard S.S."/>
            <person name="Banfield J.F."/>
        </authorList>
    </citation>
    <scope>NUCLEOTIDE SEQUENCE [LARGE SCALE GENOMIC DNA]</scope>
</reference>
<organism evidence="1 2">
    <name type="scientific">Candidatus Fischerbacteria bacterium RBG_13_37_8</name>
    <dbReference type="NCBI Taxonomy" id="1817863"/>
    <lineage>
        <taxon>Bacteria</taxon>
        <taxon>Candidatus Fischeribacteriota</taxon>
    </lineage>
</organism>
<comment type="caution">
    <text evidence="1">The sequence shown here is derived from an EMBL/GenBank/DDBJ whole genome shotgun (WGS) entry which is preliminary data.</text>
</comment>